<comment type="similarity">
    <text evidence="2 11">Belongs to the nuclear hormone receptor family.</text>
</comment>
<accession>A0AAV5VZJ9</accession>
<dbReference type="Gene3D" id="3.30.50.10">
    <property type="entry name" value="Erythroid Transcription Factor GATA-1, subunit A"/>
    <property type="match status" value="1"/>
</dbReference>
<keyword evidence="4 11" id="KW-0863">Zinc-finger</keyword>
<dbReference type="Gene3D" id="1.10.565.10">
    <property type="entry name" value="Retinoid X Receptor"/>
    <property type="match status" value="1"/>
</dbReference>
<evidence type="ECO:0000313" key="16">
    <source>
        <dbReference type="Proteomes" id="UP001432322"/>
    </source>
</evidence>
<keyword evidence="16" id="KW-1185">Reference proteome</keyword>
<evidence type="ECO:0000256" key="5">
    <source>
        <dbReference type="ARBA" id="ARBA00022833"/>
    </source>
</evidence>
<dbReference type="PROSITE" id="PS00031">
    <property type="entry name" value="NUCLEAR_REC_DBD_1"/>
    <property type="match status" value="1"/>
</dbReference>
<dbReference type="SUPFAM" id="SSF57716">
    <property type="entry name" value="Glucocorticoid receptor-like (DNA-binding domain)"/>
    <property type="match status" value="1"/>
</dbReference>
<keyword evidence="8 11" id="KW-0804">Transcription</keyword>
<dbReference type="PROSITE" id="PS51030">
    <property type="entry name" value="NUCLEAR_REC_DBD_2"/>
    <property type="match status" value="1"/>
</dbReference>
<dbReference type="PRINTS" id="PR00398">
    <property type="entry name" value="STRDHORMONER"/>
</dbReference>
<evidence type="ECO:0000256" key="11">
    <source>
        <dbReference type="RuleBase" id="RU004334"/>
    </source>
</evidence>
<dbReference type="GO" id="GO:0000978">
    <property type="term" value="F:RNA polymerase II cis-regulatory region sequence-specific DNA binding"/>
    <property type="evidence" value="ECO:0007669"/>
    <property type="project" value="InterPro"/>
</dbReference>
<evidence type="ECO:0000256" key="2">
    <source>
        <dbReference type="ARBA" id="ARBA00005993"/>
    </source>
</evidence>
<name>A0AAV5VZJ9_9BILA</name>
<evidence type="ECO:0000313" key="15">
    <source>
        <dbReference type="EMBL" id="GMT23905.1"/>
    </source>
</evidence>
<keyword evidence="3 11" id="KW-0479">Metal-binding</keyword>
<proteinExistence type="inferred from homology"/>
<dbReference type="Pfam" id="PF00104">
    <property type="entry name" value="Hormone_recep"/>
    <property type="match status" value="1"/>
</dbReference>
<dbReference type="EMBL" id="BTSY01000004">
    <property type="protein sequence ID" value="GMT23905.1"/>
    <property type="molecule type" value="Genomic_DNA"/>
</dbReference>
<evidence type="ECO:0000256" key="12">
    <source>
        <dbReference type="SAM" id="MobiDB-lite"/>
    </source>
</evidence>
<evidence type="ECO:0000256" key="8">
    <source>
        <dbReference type="ARBA" id="ARBA00023163"/>
    </source>
</evidence>
<evidence type="ECO:0008006" key="17">
    <source>
        <dbReference type="Google" id="ProtNLM"/>
    </source>
</evidence>
<keyword evidence="6 11" id="KW-0805">Transcription regulation</keyword>
<evidence type="ECO:0000256" key="4">
    <source>
        <dbReference type="ARBA" id="ARBA00022771"/>
    </source>
</evidence>
<organism evidence="15 16">
    <name type="scientific">Pristionchus fissidentatus</name>
    <dbReference type="NCBI Taxonomy" id="1538716"/>
    <lineage>
        <taxon>Eukaryota</taxon>
        <taxon>Metazoa</taxon>
        <taxon>Ecdysozoa</taxon>
        <taxon>Nematoda</taxon>
        <taxon>Chromadorea</taxon>
        <taxon>Rhabditida</taxon>
        <taxon>Rhabditina</taxon>
        <taxon>Diplogasteromorpha</taxon>
        <taxon>Diplogasteroidea</taxon>
        <taxon>Neodiplogasteridae</taxon>
        <taxon>Pristionchus</taxon>
    </lineage>
</organism>
<dbReference type="FunFam" id="3.30.50.10:FF:000030">
    <property type="entry name" value="Nuclear Hormone Receptor family"/>
    <property type="match status" value="1"/>
</dbReference>
<evidence type="ECO:0000256" key="7">
    <source>
        <dbReference type="ARBA" id="ARBA00023125"/>
    </source>
</evidence>
<comment type="subcellular location">
    <subcellularLocation>
        <location evidence="1 11">Nucleus</location>
    </subcellularLocation>
</comment>
<dbReference type="SMART" id="SM00430">
    <property type="entry name" value="HOLI"/>
    <property type="match status" value="1"/>
</dbReference>
<feature type="domain" description="Nuclear receptor" evidence="13">
    <location>
        <begin position="20"/>
        <end position="95"/>
    </location>
</feature>
<gene>
    <name evidence="15" type="ORF">PFISCL1PPCAC_15202</name>
</gene>
<keyword evidence="10 11" id="KW-0539">Nucleus</keyword>
<dbReference type="CDD" id="cd06157">
    <property type="entry name" value="NR_LBD"/>
    <property type="match status" value="1"/>
</dbReference>
<dbReference type="InterPro" id="IPR049636">
    <property type="entry name" value="HNF4-like_DBD"/>
</dbReference>
<evidence type="ECO:0000256" key="6">
    <source>
        <dbReference type="ARBA" id="ARBA00023015"/>
    </source>
</evidence>
<dbReference type="PRINTS" id="PR00047">
    <property type="entry name" value="STROIDFINGER"/>
</dbReference>
<dbReference type="InterPro" id="IPR035500">
    <property type="entry name" value="NHR-like_dom_sf"/>
</dbReference>
<evidence type="ECO:0000256" key="9">
    <source>
        <dbReference type="ARBA" id="ARBA00023170"/>
    </source>
</evidence>
<dbReference type="InterPro" id="IPR013088">
    <property type="entry name" value="Znf_NHR/GATA"/>
</dbReference>
<dbReference type="GO" id="GO:0008270">
    <property type="term" value="F:zinc ion binding"/>
    <property type="evidence" value="ECO:0007669"/>
    <property type="project" value="UniProtKB-KW"/>
</dbReference>
<dbReference type="InterPro" id="IPR001628">
    <property type="entry name" value="Znf_hrmn_rcpt"/>
</dbReference>
<dbReference type="InterPro" id="IPR052499">
    <property type="entry name" value="C.elegans_NHRs"/>
</dbReference>
<keyword evidence="9 11" id="KW-0675">Receptor</keyword>
<evidence type="ECO:0000256" key="3">
    <source>
        <dbReference type="ARBA" id="ARBA00022723"/>
    </source>
</evidence>
<evidence type="ECO:0000256" key="10">
    <source>
        <dbReference type="ARBA" id="ARBA00023242"/>
    </source>
</evidence>
<dbReference type="SUPFAM" id="SSF48508">
    <property type="entry name" value="Nuclear receptor ligand-binding domain"/>
    <property type="match status" value="1"/>
</dbReference>
<keyword evidence="5 11" id="KW-0862">Zinc</keyword>
<protein>
    <recommendedName>
        <fullName evidence="17">Nuclear receptor</fullName>
    </recommendedName>
</protein>
<evidence type="ECO:0000259" key="14">
    <source>
        <dbReference type="PROSITE" id="PS51843"/>
    </source>
</evidence>
<dbReference type="GO" id="GO:0005634">
    <property type="term" value="C:nucleus"/>
    <property type="evidence" value="ECO:0007669"/>
    <property type="project" value="UniProtKB-SubCell"/>
</dbReference>
<dbReference type="InterPro" id="IPR000536">
    <property type="entry name" value="Nucl_hrmn_rcpt_lig-bd"/>
</dbReference>
<dbReference type="CDD" id="cd06960">
    <property type="entry name" value="NR_DBD_HNF4A"/>
    <property type="match status" value="1"/>
</dbReference>
<comment type="caution">
    <text evidence="15">The sequence shown here is derived from an EMBL/GenBank/DDBJ whole genome shotgun (WGS) entry which is preliminary data.</text>
</comment>
<dbReference type="Pfam" id="PF00105">
    <property type="entry name" value="zf-C4"/>
    <property type="match status" value="1"/>
</dbReference>
<dbReference type="GO" id="GO:0003700">
    <property type="term" value="F:DNA-binding transcription factor activity"/>
    <property type="evidence" value="ECO:0007669"/>
    <property type="project" value="InterPro"/>
</dbReference>
<feature type="domain" description="NR LBD" evidence="14">
    <location>
        <begin position="168"/>
        <end position="432"/>
    </location>
</feature>
<evidence type="ECO:0000256" key="1">
    <source>
        <dbReference type="ARBA" id="ARBA00004123"/>
    </source>
</evidence>
<dbReference type="PANTHER" id="PTHR47630">
    <property type="entry name" value="NUCLEAR HORMONE RECEPTOR FAMILY-RELATED-RELATED"/>
    <property type="match status" value="1"/>
</dbReference>
<dbReference type="PROSITE" id="PS51843">
    <property type="entry name" value="NR_LBD"/>
    <property type="match status" value="1"/>
</dbReference>
<sequence length="470" mass="53763">MGRRKKCDDGMVIKAPEKNTLFCRVCGDGNAGNHYGSIACNGCKGFFRRSIWEKRGYSCTGKGFCEITKEARNRCRFCRLKKCLLVGMDTMSVQSDREKPKYKSGGVVKMERLSTTSIVKIEDDDSISLPSTFSISPPCDIKTEMLSPPHPSSHTIFLQPPIVQYFMDLESISENVVDDMDSLCASMSYLCRVDVPFTATMDNPGVCVKRTIPNWLGRKRVIRLSDLQFMWCRSFAIVLDWANRIHDFKELSKDDQMLLMFHRLVPVSNMQHAWKMYLSGSSDMVFIDGTYYPRNKEQQKNIEWGCNHYLSNLADLTYSEAALPMKELEMDEGEYGILKALLFFTPEMYLSKDGQRALHRIQDRLTASLYTHVRQSRPQLSAAKVMERVSHILLILPSLNKIVHEEDNAIQALAIFDLGNLHGLPYEVHSRKPETRPSMEYNPFNRPISKSCSSSTHPMITEIKEELLEL</sequence>
<feature type="region of interest" description="Disordered" evidence="12">
    <location>
        <begin position="431"/>
        <end position="456"/>
    </location>
</feature>
<dbReference type="Proteomes" id="UP001432322">
    <property type="component" value="Unassembled WGS sequence"/>
</dbReference>
<dbReference type="AlphaFoldDB" id="A0AAV5VZJ9"/>
<dbReference type="InterPro" id="IPR001723">
    <property type="entry name" value="Nuclear_hrmn_rcpt"/>
</dbReference>
<evidence type="ECO:0000259" key="13">
    <source>
        <dbReference type="PROSITE" id="PS51030"/>
    </source>
</evidence>
<reference evidence="15" key="1">
    <citation type="submission" date="2023-10" db="EMBL/GenBank/DDBJ databases">
        <title>Genome assembly of Pristionchus species.</title>
        <authorList>
            <person name="Yoshida K."/>
            <person name="Sommer R.J."/>
        </authorList>
    </citation>
    <scope>NUCLEOTIDE SEQUENCE</scope>
    <source>
        <strain evidence="15">RS5133</strain>
    </source>
</reference>
<dbReference type="PANTHER" id="PTHR47630:SF8">
    <property type="entry name" value="NUCLEAR HORMONE RECEPTOR FAMILY MEMBER NHR-34"/>
    <property type="match status" value="1"/>
</dbReference>
<keyword evidence="7 11" id="KW-0238">DNA-binding</keyword>
<dbReference type="SMART" id="SM00399">
    <property type="entry name" value="ZnF_C4"/>
    <property type="match status" value="1"/>
</dbReference>